<feature type="compositionally biased region" description="Polar residues" evidence="1">
    <location>
        <begin position="1"/>
        <end position="10"/>
    </location>
</feature>
<feature type="region of interest" description="Disordered" evidence="1">
    <location>
        <begin position="1"/>
        <end position="22"/>
    </location>
</feature>
<dbReference type="EMBL" id="JASPKZ010005288">
    <property type="protein sequence ID" value="KAJ9589014.1"/>
    <property type="molecule type" value="Genomic_DNA"/>
</dbReference>
<organism evidence="2 3">
    <name type="scientific">Diploptera punctata</name>
    <name type="common">Pacific beetle cockroach</name>
    <dbReference type="NCBI Taxonomy" id="6984"/>
    <lineage>
        <taxon>Eukaryota</taxon>
        <taxon>Metazoa</taxon>
        <taxon>Ecdysozoa</taxon>
        <taxon>Arthropoda</taxon>
        <taxon>Hexapoda</taxon>
        <taxon>Insecta</taxon>
        <taxon>Pterygota</taxon>
        <taxon>Neoptera</taxon>
        <taxon>Polyneoptera</taxon>
        <taxon>Dictyoptera</taxon>
        <taxon>Blattodea</taxon>
        <taxon>Blaberoidea</taxon>
        <taxon>Blaberidae</taxon>
        <taxon>Diplopterinae</taxon>
        <taxon>Diploptera</taxon>
    </lineage>
</organism>
<name>A0AAD7ZYC5_DIPPU</name>
<sequence length="164" mass="18261">MKCSFSMTTDNEGELRRNNSGISTAWTQARKASTRNKVKLSFENFKPAVTIGKKTLDQIHLHQLMSTIQKIPSCDGTWNALLSAAAGARGKAITTAGLRYGPKQLPLHKNRRLSKSLLIGISSTRVRFKLLRSMVFFSLTPHVYGNKELPALVATRRNTLSARY</sequence>
<reference evidence="2" key="1">
    <citation type="journal article" date="2023" name="IScience">
        <title>Live-bearing cockroach genome reveals convergent evolutionary mechanisms linked to viviparity in insects and beyond.</title>
        <authorList>
            <person name="Fouks B."/>
            <person name="Harrison M.C."/>
            <person name="Mikhailova A.A."/>
            <person name="Marchal E."/>
            <person name="English S."/>
            <person name="Carruthers M."/>
            <person name="Jennings E.C."/>
            <person name="Chiamaka E.L."/>
            <person name="Frigard R.A."/>
            <person name="Pippel M."/>
            <person name="Attardo G.M."/>
            <person name="Benoit J.B."/>
            <person name="Bornberg-Bauer E."/>
            <person name="Tobe S.S."/>
        </authorList>
    </citation>
    <scope>NUCLEOTIDE SEQUENCE</scope>
    <source>
        <strain evidence="2">Stay&amp;Tobe</strain>
    </source>
</reference>
<gene>
    <name evidence="2" type="ORF">L9F63_017709</name>
</gene>
<accession>A0AAD7ZYC5</accession>
<evidence type="ECO:0000256" key="1">
    <source>
        <dbReference type="SAM" id="MobiDB-lite"/>
    </source>
</evidence>
<evidence type="ECO:0000313" key="3">
    <source>
        <dbReference type="Proteomes" id="UP001233999"/>
    </source>
</evidence>
<evidence type="ECO:0000313" key="2">
    <source>
        <dbReference type="EMBL" id="KAJ9589014.1"/>
    </source>
</evidence>
<proteinExistence type="predicted"/>
<dbReference type="AlphaFoldDB" id="A0AAD7ZYC5"/>
<comment type="caution">
    <text evidence="2">The sequence shown here is derived from an EMBL/GenBank/DDBJ whole genome shotgun (WGS) entry which is preliminary data.</text>
</comment>
<reference evidence="2" key="2">
    <citation type="submission" date="2023-05" db="EMBL/GenBank/DDBJ databases">
        <authorList>
            <person name="Fouks B."/>
        </authorList>
    </citation>
    <scope>NUCLEOTIDE SEQUENCE</scope>
    <source>
        <strain evidence="2">Stay&amp;Tobe</strain>
        <tissue evidence="2">Testes</tissue>
    </source>
</reference>
<keyword evidence="3" id="KW-1185">Reference proteome</keyword>
<dbReference type="Proteomes" id="UP001233999">
    <property type="component" value="Unassembled WGS sequence"/>
</dbReference>
<protein>
    <submittedName>
        <fullName evidence="2">Uncharacterized protein</fullName>
    </submittedName>
</protein>